<dbReference type="RefSeq" id="XP_002184097.1">
    <property type="nucleotide sequence ID" value="XM_002184061.1"/>
</dbReference>
<reference evidence="3" key="2">
    <citation type="submission" date="2008-08" db="EMBL/GenBank/DDBJ databases">
        <authorList>
            <consortium name="Diatom Consortium"/>
            <person name="Grigoriev I."/>
            <person name="Grimwood J."/>
            <person name="Kuo A."/>
            <person name="Otillar R.P."/>
            <person name="Salamov A."/>
            <person name="Detter J.C."/>
            <person name="Lindquist E."/>
            <person name="Shapiro H."/>
            <person name="Lucas S."/>
            <person name="Glavina del Rio T."/>
            <person name="Pitluck S."/>
            <person name="Rokhsar D."/>
            <person name="Bowler C."/>
        </authorList>
    </citation>
    <scope>GENOME REANNOTATION</scope>
    <source>
        <strain evidence="3">CCAP 1055/1</strain>
    </source>
</reference>
<organism evidence="2 3">
    <name type="scientific">Phaeodactylum tricornutum (strain CCAP 1055/1)</name>
    <dbReference type="NCBI Taxonomy" id="556484"/>
    <lineage>
        <taxon>Eukaryota</taxon>
        <taxon>Sar</taxon>
        <taxon>Stramenopiles</taxon>
        <taxon>Ochrophyta</taxon>
        <taxon>Bacillariophyta</taxon>
        <taxon>Bacillariophyceae</taxon>
        <taxon>Bacillariophycidae</taxon>
        <taxon>Naviculales</taxon>
        <taxon>Phaeodactylaceae</taxon>
        <taxon>Phaeodactylum</taxon>
    </lineage>
</organism>
<dbReference type="KEGG" id="pti:PHATRDRAFT_49442"/>
<dbReference type="SUPFAM" id="SSF48371">
    <property type="entry name" value="ARM repeat"/>
    <property type="match status" value="1"/>
</dbReference>
<dbReference type="Gene3D" id="1.25.10.10">
    <property type="entry name" value="Leucine-rich Repeat Variant"/>
    <property type="match status" value="1"/>
</dbReference>
<dbReference type="HOGENOM" id="CLU_618911_0_0_1"/>
<protein>
    <submittedName>
        <fullName evidence="2">Uncharacterized protein</fullName>
    </submittedName>
</protein>
<evidence type="ECO:0000313" key="3">
    <source>
        <dbReference type="Proteomes" id="UP000000759"/>
    </source>
</evidence>
<dbReference type="InterPro" id="IPR011989">
    <property type="entry name" value="ARM-like"/>
</dbReference>
<dbReference type="GeneID" id="7195805"/>
<dbReference type="InterPro" id="IPR016024">
    <property type="entry name" value="ARM-type_fold"/>
</dbReference>
<dbReference type="Proteomes" id="UP000000759">
    <property type="component" value="Chromosome 22"/>
</dbReference>
<dbReference type="AlphaFoldDB" id="B7GAL4"/>
<reference evidence="2 3" key="1">
    <citation type="journal article" date="2008" name="Nature">
        <title>The Phaeodactylum genome reveals the evolutionary history of diatom genomes.</title>
        <authorList>
            <person name="Bowler C."/>
            <person name="Allen A.E."/>
            <person name="Badger J.H."/>
            <person name="Grimwood J."/>
            <person name="Jabbari K."/>
            <person name="Kuo A."/>
            <person name="Maheswari U."/>
            <person name="Martens C."/>
            <person name="Maumus F."/>
            <person name="Otillar R.P."/>
            <person name="Rayko E."/>
            <person name="Salamov A."/>
            <person name="Vandepoele K."/>
            <person name="Beszteri B."/>
            <person name="Gruber A."/>
            <person name="Heijde M."/>
            <person name="Katinka M."/>
            <person name="Mock T."/>
            <person name="Valentin K."/>
            <person name="Verret F."/>
            <person name="Berges J.A."/>
            <person name="Brownlee C."/>
            <person name="Cadoret J.P."/>
            <person name="Chiovitti A."/>
            <person name="Choi C.J."/>
            <person name="Coesel S."/>
            <person name="De Martino A."/>
            <person name="Detter J.C."/>
            <person name="Durkin C."/>
            <person name="Falciatore A."/>
            <person name="Fournet J."/>
            <person name="Haruta M."/>
            <person name="Huysman M.J."/>
            <person name="Jenkins B.D."/>
            <person name="Jiroutova K."/>
            <person name="Jorgensen R.E."/>
            <person name="Joubert Y."/>
            <person name="Kaplan A."/>
            <person name="Kroger N."/>
            <person name="Kroth P.G."/>
            <person name="La Roche J."/>
            <person name="Lindquist E."/>
            <person name="Lommer M."/>
            <person name="Martin-Jezequel V."/>
            <person name="Lopez P.J."/>
            <person name="Lucas S."/>
            <person name="Mangogna M."/>
            <person name="McGinnis K."/>
            <person name="Medlin L.K."/>
            <person name="Montsant A."/>
            <person name="Oudot-Le Secq M.P."/>
            <person name="Napoli C."/>
            <person name="Obornik M."/>
            <person name="Parker M.S."/>
            <person name="Petit J.L."/>
            <person name="Porcel B.M."/>
            <person name="Poulsen N."/>
            <person name="Robison M."/>
            <person name="Rychlewski L."/>
            <person name="Rynearson T.A."/>
            <person name="Schmutz J."/>
            <person name="Shapiro H."/>
            <person name="Siaut M."/>
            <person name="Stanley M."/>
            <person name="Sussman M.R."/>
            <person name="Taylor A.R."/>
            <person name="Vardi A."/>
            <person name="von Dassow P."/>
            <person name="Vyverman W."/>
            <person name="Willis A."/>
            <person name="Wyrwicz L.S."/>
            <person name="Rokhsar D.S."/>
            <person name="Weissenbach J."/>
            <person name="Armbrust E.V."/>
            <person name="Green B.R."/>
            <person name="Van de Peer Y."/>
            <person name="Grigoriev I.V."/>
        </authorList>
    </citation>
    <scope>NUCLEOTIDE SEQUENCE [LARGE SCALE GENOMIC DNA]</scope>
    <source>
        <strain evidence="2 3">CCAP 1055/1</strain>
    </source>
</reference>
<name>B7GAL4_PHATC</name>
<proteinExistence type="predicted"/>
<feature type="compositionally biased region" description="Basic and acidic residues" evidence="1">
    <location>
        <begin position="172"/>
        <end position="182"/>
    </location>
</feature>
<evidence type="ECO:0000256" key="1">
    <source>
        <dbReference type="SAM" id="MobiDB-lite"/>
    </source>
</evidence>
<dbReference type="SMART" id="SM00185">
    <property type="entry name" value="ARM"/>
    <property type="match status" value="3"/>
</dbReference>
<dbReference type="PaxDb" id="2850-Phatr49442"/>
<accession>B7GAL4</accession>
<evidence type="ECO:0000313" key="2">
    <source>
        <dbReference type="EMBL" id="EEC44275.1"/>
    </source>
</evidence>
<dbReference type="EMBL" id="CM000624">
    <property type="protein sequence ID" value="EEC44275.1"/>
    <property type="molecule type" value="Genomic_DNA"/>
</dbReference>
<feature type="region of interest" description="Disordered" evidence="1">
    <location>
        <begin position="132"/>
        <end position="182"/>
    </location>
</feature>
<sequence length="443" mass="49002">MARKRATVLTTLTPRPRTASGIWEKETGQKGEEVVPVTQKDDGDHDPLRTVTVNTSATAGRTTNSTVLRQSPCAPTLGALPPSLACTPTVTQDWNSVSVYNSTLPKSSVARKEFLAQRSLVTVTPRLRSTINQKRPLEKITRSTLDSIPPPPKMSEKEKQKGKQSGFQIRNETTRAREDDKHYPAWEALLSKRQHCSPQAQSQSSAFLSQQQQRREADKKVLKRIASIVQELSQTDPFDTSPTKVATVVQQLALLRKLADQDENYQRNCDYMARCGGLSMLVTLLRKSHQVSGCDVIVASLLQCIWALASDDDSNCGVFRILGVISAVVETMWIYASNASVLINACGTLDALLVDGDTDAYQEYIHARGVEIVVLSLNRLASEDSQSCRLTKWGASLLRRLLGSATVVDTATVEVVHVVLQRLSRGEKPKTWVERRLGSREHK</sequence>
<dbReference type="InterPro" id="IPR000225">
    <property type="entry name" value="Armadillo"/>
</dbReference>
<keyword evidence="3" id="KW-1185">Reference proteome</keyword>
<gene>
    <name evidence="2" type="ORF">PHATRDRAFT_49442</name>
</gene>
<dbReference type="InParanoid" id="B7GAL4"/>